<organism evidence="20 21">
    <name type="scientific">Setaria digitata</name>
    <dbReference type="NCBI Taxonomy" id="48799"/>
    <lineage>
        <taxon>Eukaryota</taxon>
        <taxon>Metazoa</taxon>
        <taxon>Ecdysozoa</taxon>
        <taxon>Nematoda</taxon>
        <taxon>Chromadorea</taxon>
        <taxon>Rhabditida</taxon>
        <taxon>Spirurina</taxon>
        <taxon>Spiruromorpha</taxon>
        <taxon>Filarioidea</taxon>
        <taxon>Setariidae</taxon>
        <taxon>Setaria</taxon>
    </lineage>
</organism>
<evidence type="ECO:0000256" key="14">
    <source>
        <dbReference type="ARBA" id="ARBA00052505"/>
    </source>
</evidence>
<keyword evidence="8" id="KW-0594">Phospholipid biosynthesis</keyword>
<comment type="pathway">
    <text evidence="2">Lipid metabolism.</text>
</comment>
<dbReference type="Pfam" id="PF00782">
    <property type="entry name" value="DSPc"/>
    <property type="match status" value="1"/>
</dbReference>
<dbReference type="Gene3D" id="3.90.190.10">
    <property type="entry name" value="Protein tyrosine phosphatase superfamily"/>
    <property type="match status" value="1"/>
</dbReference>
<comment type="catalytic activity">
    <reaction evidence="16">
        <text>1,2-dioctanoyl-sn-glycero-3-phospho-(1D-myo-inositol-5-phosphate) + H2O = 1,2-dioctanoyl-sn-glycero-3-phospho-(1D-myo-inositol) + phosphate</text>
        <dbReference type="Rhea" id="RHEA:42308"/>
        <dbReference type="ChEBI" id="CHEBI:15377"/>
        <dbReference type="ChEBI" id="CHEBI:43474"/>
        <dbReference type="ChEBI" id="CHEBI:65221"/>
        <dbReference type="ChEBI" id="CHEBI:78911"/>
    </reaction>
    <physiologicalReaction direction="left-to-right" evidence="16">
        <dbReference type="Rhea" id="RHEA:42309"/>
    </physiologicalReaction>
</comment>
<evidence type="ECO:0000256" key="7">
    <source>
        <dbReference type="ARBA" id="ARBA00023136"/>
    </source>
</evidence>
<evidence type="ECO:0000256" key="8">
    <source>
        <dbReference type="ARBA" id="ARBA00023209"/>
    </source>
</evidence>
<feature type="domain" description="Tyrosine-protein phosphatase" evidence="18">
    <location>
        <begin position="51"/>
        <end position="204"/>
    </location>
</feature>
<feature type="domain" description="Tyrosine specific protein phosphatases" evidence="19">
    <location>
        <begin position="128"/>
        <end position="193"/>
    </location>
</feature>
<comment type="catalytic activity">
    <reaction evidence="12">
        <text>a 1,2-diacyl-sn-glycero-3-phospho-(1'-sn-glycero-3'-phosphate) + H2O = a 1,2-diacyl-sn-glycero-3-phospho-(1'-sn-glycerol) + phosphate</text>
        <dbReference type="Rhea" id="RHEA:33751"/>
        <dbReference type="ChEBI" id="CHEBI:15377"/>
        <dbReference type="ChEBI" id="CHEBI:43474"/>
        <dbReference type="ChEBI" id="CHEBI:60110"/>
        <dbReference type="ChEBI" id="CHEBI:64716"/>
        <dbReference type="EC" id="3.1.3.27"/>
    </reaction>
    <physiologicalReaction direction="left-to-right" evidence="12">
        <dbReference type="Rhea" id="RHEA:33752"/>
    </physiologicalReaction>
</comment>
<dbReference type="WBParaSite" id="sdigi.contig3.g411.t1">
    <property type="protein sequence ID" value="sdigi.contig3.g411.t1"/>
    <property type="gene ID" value="sdigi.contig3.g411"/>
</dbReference>
<sequence length="209" mass="24349">MINGNILTLYEASNRNLCERKRANMLEGLLLYPTLGFNLLRNYLQPIKWAWYNRIDDVVILGAVPFRSMAKELIEKENVGAIVCCTEEYETQVVWKAMDEKEWRRNGVNFYALPMVDFVGTTSRSSIDKALKFVDEVGQQGKSVYVHCKAGRTRSAMFVTCYLMRKNNWYPNVAFEFIKIKRPQVVLGNAQWRTVNEYQRYLDHKIGLA</sequence>
<evidence type="ECO:0000256" key="11">
    <source>
        <dbReference type="ARBA" id="ARBA00024224"/>
    </source>
</evidence>
<comment type="catalytic activity">
    <reaction evidence="15">
        <text>1,2-di-(9Z-octadecenoyl)-sn-glycero-3-phospho-(1'-sn-glycerol-3'-phosphate) + H2O = 1,2-di-(9Z-octadecenoyl)-sn-glycero-3-phospho-(1'-sn-glycerol) + phosphate</text>
        <dbReference type="Rhea" id="RHEA:42304"/>
        <dbReference type="ChEBI" id="CHEBI:15377"/>
        <dbReference type="ChEBI" id="CHEBI:43474"/>
        <dbReference type="ChEBI" id="CHEBI:75163"/>
        <dbReference type="ChEBI" id="CHEBI:78907"/>
    </reaction>
    <physiologicalReaction direction="left-to-right" evidence="15">
        <dbReference type="Rhea" id="RHEA:42305"/>
    </physiologicalReaction>
</comment>
<evidence type="ECO:0000256" key="4">
    <source>
        <dbReference type="ARBA" id="ARBA00022801"/>
    </source>
</evidence>
<evidence type="ECO:0000313" key="21">
    <source>
        <dbReference type="WBParaSite" id="sdigi.contig3.g411.t1"/>
    </source>
</evidence>
<keyword evidence="6" id="KW-0443">Lipid metabolism</keyword>
<dbReference type="InterPro" id="IPR044596">
    <property type="entry name" value="PTPMT1-like"/>
</dbReference>
<comment type="catalytic activity">
    <reaction evidence="13">
        <text>a 1-acyl-2-hexanoyl-sn-glycero-3-phospho-(1D-myo-inositol-5-phosphate) + H2O = a 1-acyl-2-hexanoyl-sn-glycero-3-phospho-(1D-myo-inositol) + phosphate</text>
        <dbReference type="Rhea" id="RHEA:42320"/>
        <dbReference type="ChEBI" id="CHEBI:15377"/>
        <dbReference type="ChEBI" id="CHEBI:43474"/>
        <dbReference type="ChEBI" id="CHEBI:78930"/>
        <dbReference type="ChEBI" id="CHEBI:78931"/>
    </reaction>
    <physiologicalReaction direction="left-to-right" evidence="13">
        <dbReference type="Rhea" id="RHEA:42321"/>
    </physiologicalReaction>
</comment>
<comment type="catalytic activity">
    <reaction evidence="14">
        <text>1,2-dibutyryl-sn-glycero-3-phospho-(1D-myo-inositol-5-phosphate) + H2O = 1,2-dibutyryl-sn-glycero-3-phospho-(1D-myo-inositol) + phosphate</text>
        <dbReference type="Rhea" id="RHEA:42584"/>
        <dbReference type="ChEBI" id="CHEBI:15377"/>
        <dbReference type="ChEBI" id="CHEBI:43474"/>
        <dbReference type="ChEBI" id="CHEBI:82605"/>
        <dbReference type="ChEBI" id="CHEBI:82606"/>
    </reaction>
    <physiologicalReaction direction="left-to-right" evidence="14">
        <dbReference type="Rhea" id="RHEA:42585"/>
    </physiologicalReaction>
</comment>
<protein>
    <recommendedName>
        <fullName evidence="17">Phosphatidylglycerophosphatase and protein-tyrosine phosphatase 1</fullName>
        <ecNumber evidence="11">3.1.3.27</ecNumber>
    </recommendedName>
</protein>
<evidence type="ECO:0000256" key="12">
    <source>
        <dbReference type="ARBA" id="ARBA00050944"/>
    </source>
</evidence>
<evidence type="ECO:0000256" key="6">
    <source>
        <dbReference type="ARBA" id="ARBA00023098"/>
    </source>
</evidence>
<evidence type="ECO:0000256" key="13">
    <source>
        <dbReference type="ARBA" id="ARBA00051818"/>
    </source>
</evidence>
<dbReference type="InterPro" id="IPR000387">
    <property type="entry name" value="Tyr_Pase_dom"/>
</dbReference>
<name>A0A915PPJ7_9BILA</name>
<dbReference type="PROSITE" id="PS50056">
    <property type="entry name" value="TYR_PHOSPHATASE_2"/>
    <property type="match status" value="1"/>
</dbReference>
<dbReference type="InterPro" id="IPR016130">
    <property type="entry name" value="Tyr_Pase_AS"/>
</dbReference>
<evidence type="ECO:0000256" key="15">
    <source>
        <dbReference type="ARBA" id="ARBA00052632"/>
    </source>
</evidence>
<dbReference type="InterPro" id="IPR029021">
    <property type="entry name" value="Prot-tyrosine_phosphatase-like"/>
</dbReference>
<evidence type="ECO:0000256" key="17">
    <source>
        <dbReference type="ARBA" id="ARBA00069309"/>
    </source>
</evidence>
<dbReference type="InterPro" id="IPR020422">
    <property type="entry name" value="TYR_PHOSPHATASE_DUAL_dom"/>
</dbReference>
<dbReference type="SMART" id="SM00195">
    <property type="entry name" value="DSPc"/>
    <property type="match status" value="1"/>
</dbReference>
<dbReference type="Proteomes" id="UP000887581">
    <property type="component" value="Unplaced"/>
</dbReference>
<keyword evidence="20" id="KW-1185">Reference proteome</keyword>
<dbReference type="GO" id="GO:0004721">
    <property type="term" value="F:phosphoprotein phosphatase activity"/>
    <property type="evidence" value="ECO:0007669"/>
    <property type="project" value="UniProtKB-KW"/>
</dbReference>
<dbReference type="GO" id="GO:0016020">
    <property type="term" value="C:membrane"/>
    <property type="evidence" value="ECO:0007669"/>
    <property type="project" value="UniProtKB-SubCell"/>
</dbReference>
<dbReference type="PROSITE" id="PS50054">
    <property type="entry name" value="TYR_PHOSPHATASE_DUAL"/>
    <property type="match status" value="1"/>
</dbReference>
<dbReference type="GO" id="GO:0008654">
    <property type="term" value="P:phospholipid biosynthetic process"/>
    <property type="evidence" value="ECO:0007669"/>
    <property type="project" value="UniProtKB-KW"/>
</dbReference>
<evidence type="ECO:0000256" key="3">
    <source>
        <dbReference type="ARBA" id="ARBA00022516"/>
    </source>
</evidence>
<dbReference type="InterPro" id="IPR000340">
    <property type="entry name" value="Dual-sp_phosphatase_cat-dom"/>
</dbReference>
<dbReference type="EC" id="3.1.3.27" evidence="11"/>
<evidence type="ECO:0000259" key="19">
    <source>
        <dbReference type="PROSITE" id="PS50056"/>
    </source>
</evidence>
<reference evidence="21" key="1">
    <citation type="submission" date="2022-11" db="UniProtKB">
        <authorList>
            <consortium name="WormBaseParasite"/>
        </authorList>
    </citation>
    <scope>IDENTIFICATION</scope>
</reference>
<evidence type="ECO:0000313" key="20">
    <source>
        <dbReference type="Proteomes" id="UP000887581"/>
    </source>
</evidence>
<dbReference type="AlphaFoldDB" id="A0A915PPJ7"/>
<dbReference type="FunFam" id="3.90.190.10:FF:000060">
    <property type="entry name" value="Phosphatidylglycerophosphatase and protein-tyrosine phosphatase 1"/>
    <property type="match status" value="1"/>
</dbReference>
<accession>A0A915PPJ7</accession>
<dbReference type="PANTHER" id="PTHR46274">
    <property type="entry name" value="PHOSPHATIDYLINOSITOL PHOSPHATASE"/>
    <property type="match status" value="1"/>
</dbReference>
<evidence type="ECO:0000256" key="16">
    <source>
        <dbReference type="ARBA" id="ARBA00052780"/>
    </source>
</evidence>
<evidence type="ECO:0000256" key="10">
    <source>
        <dbReference type="ARBA" id="ARBA00024192"/>
    </source>
</evidence>
<dbReference type="CDD" id="cd14524">
    <property type="entry name" value="PTPMT1"/>
    <property type="match status" value="1"/>
</dbReference>
<keyword evidence="7" id="KW-0472">Membrane</keyword>
<comment type="pathway">
    <text evidence="10">Phospholipid metabolism; phosphatidylglycerol biosynthesis; phosphatidylglycerol from CDP-diacylglycerol: step 2/2.</text>
</comment>
<evidence type="ECO:0000259" key="18">
    <source>
        <dbReference type="PROSITE" id="PS50054"/>
    </source>
</evidence>
<dbReference type="SUPFAM" id="SSF52799">
    <property type="entry name" value="(Phosphotyrosine protein) phosphatases II"/>
    <property type="match status" value="1"/>
</dbReference>
<keyword evidence="4" id="KW-0378">Hydrolase</keyword>
<keyword evidence="3" id="KW-0444">Lipid biosynthesis</keyword>
<proteinExistence type="predicted"/>
<comment type="subcellular location">
    <subcellularLocation>
        <location evidence="1">Membrane</location>
    </subcellularLocation>
</comment>
<keyword evidence="5" id="KW-0904">Protein phosphatase</keyword>
<dbReference type="PANTHER" id="PTHR46274:SF6">
    <property type="entry name" value="TYR_PHOSPHATASE_2 DOMAIN-CONTAINING PROTEIN"/>
    <property type="match status" value="1"/>
</dbReference>
<evidence type="ECO:0000256" key="9">
    <source>
        <dbReference type="ARBA" id="ARBA00023264"/>
    </source>
</evidence>
<dbReference type="PROSITE" id="PS00383">
    <property type="entry name" value="TYR_PHOSPHATASE_1"/>
    <property type="match status" value="1"/>
</dbReference>
<dbReference type="GO" id="GO:0008962">
    <property type="term" value="F:phosphatidylglycerophosphatase activity"/>
    <property type="evidence" value="ECO:0007669"/>
    <property type="project" value="UniProtKB-EC"/>
</dbReference>
<evidence type="ECO:0000256" key="5">
    <source>
        <dbReference type="ARBA" id="ARBA00022912"/>
    </source>
</evidence>
<evidence type="ECO:0000256" key="1">
    <source>
        <dbReference type="ARBA" id="ARBA00004370"/>
    </source>
</evidence>
<keyword evidence="9" id="KW-1208">Phospholipid metabolism</keyword>
<evidence type="ECO:0000256" key="2">
    <source>
        <dbReference type="ARBA" id="ARBA00005189"/>
    </source>
</evidence>
<dbReference type="GO" id="GO:0005737">
    <property type="term" value="C:cytoplasm"/>
    <property type="evidence" value="ECO:0007669"/>
    <property type="project" value="UniProtKB-ARBA"/>
</dbReference>